<protein>
    <recommendedName>
        <fullName evidence="1">NADAR domain-containing protein</fullName>
    </recommendedName>
</protein>
<evidence type="ECO:0000259" key="1">
    <source>
        <dbReference type="Pfam" id="PF08719"/>
    </source>
</evidence>
<dbReference type="CDD" id="cd15457">
    <property type="entry name" value="NADAR"/>
    <property type="match status" value="1"/>
</dbReference>
<feature type="domain" description="NADAR" evidence="1">
    <location>
        <begin position="36"/>
        <end position="110"/>
    </location>
</feature>
<dbReference type="AlphaFoldDB" id="A0AAD9KET3"/>
<organism evidence="2 3">
    <name type="scientific">Paralvinella palmiformis</name>
    <dbReference type="NCBI Taxonomy" id="53620"/>
    <lineage>
        <taxon>Eukaryota</taxon>
        <taxon>Metazoa</taxon>
        <taxon>Spiralia</taxon>
        <taxon>Lophotrochozoa</taxon>
        <taxon>Annelida</taxon>
        <taxon>Polychaeta</taxon>
        <taxon>Sedentaria</taxon>
        <taxon>Canalipalpata</taxon>
        <taxon>Terebellida</taxon>
        <taxon>Terebelliformia</taxon>
        <taxon>Alvinellidae</taxon>
        <taxon>Paralvinella</taxon>
    </lineage>
</organism>
<sequence length="119" mass="14131">GISSQRPGSTIDRNTYQERFYLLLGKTTPIVESLYPYQFTIGDITFNCNEQYYMYRKAMYVEDYDLARDILGTDEPLMQLQIGKRVRISNNDDWNKRLFKCIMDGLMSNLNRTRNYVRS</sequence>
<dbReference type="Pfam" id="PF08719">
    <property type="entry name" value="NADAR"/>
    <property type="match status" value="1"/>
</dbReference>
<feature type="non-terminal residue" evidence="2">
    <location>
        <position position="1"/>
    </location>
</feature>
<dbReference type="Proteomes" id="UP001208570">
    <property type="component" value="Unassembled WGS sequence"/>
</dbReference>
<accession>A0AAD9KET3</accession>
<dbReference type="SUPFAM" id="SSF143990">
    <property type="entry name" value="YbiA-like"/>
    <property type="match status" value="1"/>
</dbReference>
<name>A0AAD9KET3_9ANNE</name>
<gene>
    <name evidence="2" type="ORF">LSH36_6g05027</name>
</gene>
<dbReference type="EMBL" id="JAODUP010000006">
    <property type="protein sequence ID" value="KAK2169874.1"/>
    <property type="molecule type" value="Genomic_DNA"/>
</dbReference>
<reference evidence="2" key="1">
    <citation type="journal article" date="2023" name="Mol. Biol. Evol.">
        <title>Third-Generation Sequencing Reveals the Adaptive Role of the Epigenome in Three Deep-Sea Polychaetes.</title>
        <authorList>
            <person name="Perez M."/>
            <person name="Aroh O."/>
            <person name="Sun Y."/>
            <person name="Lan Y."/>
            <person name="Juniper S.K."/>
            <person name="Young C.R."/>
            <person name="Angers B."/>
            <person name="Qian P.Y."/>
        </authorList>
    </citation>
    <scope>NUCLEOTIDE SEQUENCE</scope>
    <source>
        <strain evidence="2">P08H-3</strain>
    </source>
</reference>
<dbReference type="InterPro" id="IPR037238">
    <property type="entry name" value="YbiA-like_sf"/>
</dbReference>
<evidence type="ECO:0000313" key="3">
    <source>
        <dbReference type="Proteomes" id="UP001208570"/>
    </source>
</evidence>
<evidence type="ECO:0000313" key="2">
    <source>
        <dbReference type="EMBL" id="KAK2169874.1"/>
    </source>
</evidence>
<dbReference type="Gene3D" id="1.10.357.40">
    <property type="entry name" value="YbiA-like"/>
    <property type="match status" value="1"/>
</dbReference>
<keyword evidence="3" id="KW-1185">Reference proteome</keyword>
<dbReference type="InterPro" id="IPR012816">
    <property type="entry name" value="NADAR"/>
</dbReference>
<comment type="caution">
    <text evidence="2">The sequence shown here is derived from an EMBL/GenBank/DDBJ whole genome shotgun (WGS) entry which is preliminary data.</text>
</comment>
<proteinExistence type="predicted"/>